<gene>
    <name evidence="3" type="ORF">IAB81_04110</name>
</gene>
<name>A0A9D9IHI1_9BACT</name>
<comment type="caution">
    <text evidence="3">The sequence shown here is derived from an EMBL/GenBank/DDBJ whole genome shotgun (WGS) entry which is preliminary data.</text>
</comment>
<dbReference type="PROSITE" id="PS50943">
    <property type="entry name" value="HTH_CROC1"/>
    <property type="match status" value="1"/>
</dbReference>
<feature type="coiled-coil region" evidence="1">
    <location>
        <begin position="79"/>
        <end position="113"/>
    </location>
</feature>
<dbReference type="CDD" id="cd00093">
    <property type="entry name" value="HTH_XRE"/>
    <property type="match status" value="1"/>
</dbReference>
<evidence type="ECO:0000256" key="1">
    <source>
        <dbReference type="SAM" id="Coils"/>
    </source>
</evidence>
<dbReference type="EMBL" id="JADIMA010000038">
    <property type="protein sequence ID" value="MBO8472793.1"/>
    <property type="molecule type" value="Genomic_DNA"/>
</dbReference>
<evidence type="ECO:0000313" key="4">
    <source>
        <dbReference type="Proteomes" id="UP000823604"/>
    </source>
</evidence>
<evidence type="ECO:0000259" key="2">
    <source>
        <dbReference type="PROSITE" id="PS50943"/>
    </source>
</evidence>
<evidence type="ECO:0000313" key="3">
    <source>
        <dbReference type="EMBL" id="MBO8472793.1"/>
    </source>
</evidence>
<dbReference type="Pfam" id="PF01381">
    <property type="entry name" value="HTH_3"/>
    <property type="match status" value="1"/>
</dbReference>
<reference evidence="3" key="2">
    <citation type="journal article" date="2021" name="PeerJ">
        <title>Extensive microbial diversity within the chicken gut microbiome revealed by metagenomics and culture.</title>
        <authorList>
            <person name="Gilroy R."/>
            <person name="Ravi A."/>
            <person name="Getino M."/>
            <person name="Pursley I."/>
            <person name="Horton D.L."/>
            <person name="Alikhan N.F."/>
            <person name="Baker D."/>
            <person name="Gharbi K."/>
            <person name="Hall N."/>
            <person name="Watson M."/>
            <person name="Adriaenssens E.M."/>
            <person name="Foster-Nyarko E."/>
            <person name="Jarju S."/>
            <person name="Secka A."/>
            <person name="Antonio M."/>
            <person name="Oren A."/>
            <person name="Chaudhuri R.R."/>
            <person name="La Ragione R."/>
            <person name="Hildebrand F."/>
            <person name="Pallen M.J."/>
        </authorList>
    </citation>
    <scope>NUCLEOTIDE SEQUENCE</scope>
    <source>
        <strain evidence="3">B1-8020</strain>
    </source>
</reference>
<organism evidence="3 4">
    <name type="scientific">Candidatus Merdivivens pullicola</name>
    <dbReference type="NCBI Taxonomy" id="2840872"/>
    <lineage>
        <taxon>Bacteria</taxon>
        <taxon>Pseudomonadati</taxon>
        <taxon>Bacteroidota</taxon>
        <taxon>Bacteroidia</taxon>
        <taxon>Bacteroidales</taxon>
        <taxon>Muribaculaceae</taxon>
        <taxon>Muribaculaceae incertae sedis</taxon>
        <taxon>Candidatus Merdivivens</taxon>
    </lineage>
</organism>
<keyword evidence="1" id="KW-0175">Coiled coil</keyword>
<protein>
    <submittedName>
        <fullName evidence="3">Helix-turn-helix transcriptional regulator</fullName>
    </submittedName>
</protein>
<accession>A0A9D9IHI1</accession>
<dbReference type="AlphaFoldDB" id="A0A9D9IHI1"/>
<dbReference type="InterPro" id="IPR010982">
    <property type="entry name" value="Lambda_DNA-bd_dom_sf"/>
</dbReference>
<dbReference type="GO" id="GO:0003677">
    <property type="term" value="F:DNA binding"/>
    <property type="evidence" value="ECO:0007669"/>
    <property type="project" value="InterPro"/>
</dbReference>
<dbReference type="SMART" id="SM00530">
    <property type="entry name" value="HTH_XRE"/>
    <property type="match status" value="1"/>
</dbReference>
<dbReference type="Gene3D" id="1.10.260.40">
    <property type="entry name" value="lambda repressor-like DNA-binding domains"/>
    <property type="match status" value="1"/>
</dbReference>
<dbReference type="InterPro" id="IPR001387">
    <property type="entry name" value="Cro/C1-type_HTH"/>
</dbReference>
<feature type="domain" description="HTH cro/C1-type" evidence="2">
    <location>
        <begin position="14"/>
        <end position="64"/>
    </location>
</feature>
<dbReference type="Proteomes" id="UP000823604">
    <property type="component" value="Unassembled WGS sequence"/>
</dbReference>
<dbReference type="SUPFAM" id="SSF47413">
    <property type="entry name" value="lambda repressor-like DNA-binding domains"/>
    <property type="match status" value="1"/>
</dbReference>
<proteinExistence type="predicted"/>
<sequence length="124" mass="14411">MGEREIKTFLFNRRKELGLSQEYVAGLLDISVTSYRKIENGKTSLYNKKVLKLAEILDTSPSELLFGYTLPEERQSVLKEEYEKGVESLTEKNAELRERIRNLEELVKAKDEIIAMLKNGKREK</sequence>
<reference evidence="3" key="1">
    <citation type="submission" date="2020-10" db="EMBL/GenBank/DDBJ databases">
        <authorList>
            <person name="Gilroy R."/>
        </authorList>
    </citation>
    <scope>NUCLEOTIDE SEQUENCE</scope>
    <source>
        <strain evidence="3">B1-8020</strain>
    </source>
</reference>